<dbReference type="PANTHER" id="PTHR35896:SF3">
    <property type="entry name" value="MAJOR FACILITATOR SUPERFAMILY TRANSPORTER"/>
    <property type="match status" value="1"/>
</dbReference>
<proteinExistence type="predicted"/>
<accession>A0A1Y2EGI5</accession>
<dbReference type="OrthoDB" id="3501153at2759"/>
<dbReference type="AlphaFoldDB" id="A0A1Y2EGI5"/>
<sequence length="199" mass="22566">MKPGDSYGNVEYENLAQSQNSLPGPKQRSHSRIIPFGAGCVTTLIFAAMLLAIKHAVSALGSPISPAEIEAEEWNYCGRSSLTAKARGCVMEPLFYGWMPPQCVFPELTSAHPVFEDRKFYKDRNMTMELAPEQLWAGEEIMVYTHRYHGEHCLFQWRKLQYAMDHRMEFLDNKTISLHHTTHCADQLSVGCEGPQDVN</sequence>
<dbReference type="InterPro" id="IPR053008">
    <property type="entry name" value="Phomopsin_biosynth_assoc"/>
</dbReference>
<feature type="transmembrane region" description="Helical" evidence="1">
    <location>
        <begin position="33"/>
        <end position="53"/>
    </location>
</feature>
<evidence type="ECO:0000313" key="3">
    <source>
        <dbReference type="Proteomes" id="UP000193689"/>
    </source>
</evidence>
<dbReference type="Proteomes" id="UP000193689">
    <property type="component" value="Unassembled WGS sequence"/>
</dbReference>
<keyword evidence="1" id="KW-0812">Transmembrane</keyword>
<evidence type="ECO:0000313" key="2">
    <source>
        <dbReference type="EMBL" id="ORY70414.1"/>
    </source>
</evidence>
<evidence type="ECO:0000256" key="1">
    <source>
        <dbReference type="SAM" id="Phobius"/>
    </source>
</evidence>
<keyword evidence="1" id="KW-0472">Membrane</keyword>
<dbReference type="PANTHER" id="PTHR35896">
    <property type="entry name" value="IG-LIKE DOMAIN-CONTAINING PROTEIN"/>
    <property type="match status" value="1"/>
</dbReference>
<gene>
    <name evidence="2" type="ORF">BCR38DRAFT_471714</name>
</gene>
<dbReference type="STRING" id="1141098.A0A1Y2EGI5"/>
<name>A0A1Y2EGI5_9PEZI</name>
<comment type="caution">
    <text evidence="2">The sequence shown here is derived from an EMBL/GenBank/DDBJ whole genome shotgun (WGS) entry which is preliminary data.</text>
</comment>
<dbReference type="GeneID" id="63779090"/>
<reference evidence="2 3" key="1">
    <citation type="submission" date="2016-07" db="EMBL/GenBank/DDBJ databases">
        <title>Pervasive Adenine N6-methylation of Active Genes in Fungi.</title>
        <authorList>
            <consortium name="DOE Joint Genome Institute"/>
            <person name="Mondo S.J."/>
            <person name="Dannebaum R.O."/>
            <person name="Kuo R.C."/>
            <person name="Labutti K."/>
            <person name="Haridas S."/>
            <person name="Kuo A."/>
            <person name="Salamov A."/>
            <person name="Ahrendt S.R."/>
            <person name="Lipzen A."/>
            <person name="Sullivan W."/>
            <person name="Andreopoulos W.B."/>
            <person name="Clum A."/>
            <person name="Lindquist E."/>
            <person name="Daum C."/>
            <person name="Ramamoorthy G.K."/>
            <person name="Gryganskyi A."/>
            <person name="Culley D."/>
            <person name="Magnuson J.K."/>
            <person name="James T.Y."/>
            <person name="O'Malley M.A."/>
            <person name="Stajich J.E."/>
            <person name="Spatafora J.W."/>
            <person name="Visel A."/>
            <person name="Grigoriev I.V."/>
        </authorList>
    </citation>
    <scope>NUCLEOTIDE SEQUENCE [LARGE SCALE GENOMIC DNA]</scope>
    <source>
        <strain evidence="2 3">CBS 129021</strain>
    </source>
</reference>
<dbReference type="RefSeq" id="XP_040720364.1">
    <property type="nucleotide sequence ID" value="XM_040862878.1"/>
</dbReference>
<dbReference type="InParanoid" id="A0A1Y2EGI5"/>
<organism evidence="2 3">
    <name type="scientific">Pseudomassariella vexata</name>
    <dbReference type="NCBI Taxonomy" id="1141098"/>
    <lineage>
        <taxon>Eukaryota</taxon>
        <taxon>Fungi</taxon>
        <taxon>Dikarya</taxon>
        <taxon>Ascomycota</taxon>
        <taxon>Pezizomycotina</taxon>
        <taxon>Sordariomycetes</taxon>
        <taxon>Xylariomycetidae</taxon>
        <taxon>Amphisphaeriales</taxon>
        <taxon>Pseudomassariaceae</taxon>
        <taxon>Pseudomassariella</taxon>
    </lineage>
</organism>
<keyword evidence="1" id="KW-1133">Transmembrane helix</keyword>
<keyword evidence="3" id="KW-1185">Reference proteome</keyword>
<protein>
    <submittedName>
        <fullName evidence="2">Uncharacterized protein</fullName>
    </submittedName>
</protein>
<dbReference type="EMBL" id="MCFJ01000002">
    <property type="protein sequence ID" value="ORY70414.1"/>
    <property type="molecule type" value="Genomic_DNA"/>
</dbReference>